<dbReference type="HOGENOM" id="CLU_2217031_0_0_2"/>
<reference evidence="1 2" key="1">
    <citation type="journal article" date="2010" name="Stand. Genomic Sci.">
        <title>Complete genome sequence of Ignisphaera aggregans type strain (AQ1.S1).</title>
        <authorList>
            <person name="Goker M."/>
            <person name="Held B."/>
            <person name="Lapidus A."/>
            <person name="Nolan M."/>
            <person name="Spring S."/>
            <person name="Yasawong M."/>
            <person name="Lucas S."/>
            <person name="Glavina Del Rio T."/>
            <person name="Tice H."/>
            <person name="Cheng J.F."/>
            <person name="Goodwin L."/>
            <person name="Tapia R."/>
            <person name="Pitluck S."/>
            <person name="Liolios K."/>
            <person name="Ivanova N."/>
            <person name="Mavromatis K."/>
            <person name="Mikhailova N."/>
            <person name="Pati A."/>
            <person name="Chen A."/>
            <person name="Palaniappan K."/>
            <person name="Brambilla E."/>
            <person name="Land M."/>
            <person name="Hauser L."/>
            <person name="Chang Y.J."/>
            <person name="Jeffries C.D."/>
            <person name="Brettin T."/>
            <person name="Detter J.C."/>
            <person name="Han C."/>
            <person name="Rohde M."/>
            <person name="Sikorski J."/>
            <person name="Woyke T."/>
            <person name="Bristow J."/>
            <person name="Eisen J.A."/>
            <person name="Markowitz V."/>
            <person name="Hugenholtz P."/>
            <person name="Kyrpides N.C."/>
            <person name="Klenk H.P."/>
        </authorList>
    </citation>
    <scope>NUCLEOTIDE SEQUENCE [LARGE SCALE GENOMIC DNA]</scope>
    <source>
        <strain evidence="2">DSM 17230 / JCM 13409 / AQ1.S1</strain>
    </source>
</reference>
<proteinExistence type="predicted"/>
<dbReference type="EMBL" id="CP002098">
    <property type="protein sequence ID" value="ADM28012.1"/>
    <property type="molecule type" value="Genomic_DNA"/>
</dbReference>
<dbReference type="Proteomes" id="UP000001304">
    <property type="component" value="Chromosome"/>
</dbReference>
<evidence type="ECO:0000313" key="1">
    <source>
        <dbReference type="EMBL" id="ADM28012.1"/>
    </source>
</evidence>
<dbReference type="BioCyc" id="IAGG583356:GHAH-1183-MONOMER"/>
<accession>E0SP85</accession>
<dbReference type="AlphaFoldDB" id="E0SP85"/>
<gene>
    <name evidence="1" type="ordered locus">Igag_1206</name>
</gene>
<dbReference type="KEGG" id="iag:Igag_1206"/>
<keyword evidence="2" id="KW-1185">Reference proteome</keyword>
<sequence>MICTIISESLNENEILQLVDRSVLEARINKEQYISIIFITNSIRNVFRYRDIFTKYIDIGIRLYTIKELIELKEIVQKCKYIFISSNDKYLNSIVNEYSDKKINVI</sequence>
<evidence type="ECO:0000313" key="2">
    <source>
        <dbReference type="Proteomes" id="UP000001304"/>
    </source>
</evidence>
<dbReference type="STRING" id="583356.Igag_1206"/>
<protein>
    <recommendedName>
        <fullName evidence="3">PIN domain-containing protein</fullName>
    </recommendedName>
</protein>
<evidence type="ECO:0008006" key="3">
    <source>
        <dbReference type="Google" id="ProtNLM"/>
    </source>
</evidence>
<name>E0SP85_IGNAA</name>
<organism evidence="1 2">
    <name type="scientific">Ignisphaera aggregans (strain DSM 17230 / JCM 13409 / AQ1.S1)</name>
    <dbReference type="NCBI Taxonomy" id="583356"/>
    <lineage>
        <taxon>Archaea</taxon>
        <taxon>Thermoproteota</taxon>
        <taxon>Thermoprotei</taxon>
        <taxon>Desulfurococcales</taxon>
        <taxon>Desulfurococcaceae</taxon>
        <taxon>Ignisphaera</taxon>
    </lineage>
</organism>